<dbReference type="PIRSF" id="PIRSF037217">
    <property type="entry name" value="Carboxypeptidase_S"/>
    <property type="match status" value="1"/>
</dbReference>
<organism evidence="10 11">
    <name type="scientific">Suillus subaureus</name>
    <dbReference type="NCBI Taxonomy" id="48587"/>
    <lineage>
        <taxon>Eukaryota</taxon>
        <taxon>Fungi</taxon>
        <taxon>Dikarya</taxon>
        <taxon>Basidiomycota</taxon>
        <taxon>Agaricomycotina</taxon>
        <taxon>Agaricomycetes</taxon>
        <taxon>Agaricomycetidae</taxon>
        <taxon>Boletales</taxon>
        <taxon>Suillineae</taxon>
        <taxon>Suillaceae</taxon>
        <taxon>Suillus</taxon>
    </lineage>
</organism>
<feature type="binding site" evidence="7">
    <location>
        <position position="272"/>
    </location>
    <ligand>
        <name>Zn(2+)</name>
        <dbReference type="ChEBI" id="CHEBI:29105"/>
        <label>1</label>
    </ligand>
</feature>
<dbReference type="InterPro" id="IPR011650">
    <property type="entry name" value="Peptidase_M20_dimer"/>
</dbReference>
<feature type="active site" description="Proton acceptor" evidence="6">
    <location>
        <position position="271"/>
    </location>
</feature>
<feature type="binding site" evidence="7">
    <location>
        <position position="583"/>
    </location>
    <ligand>
        <name>Zn(2+)</name>
        <dbReference type="ChEBI" id="CHEBI:29105"/>
        <label>1</label>
    </ligand>
</feature>
<feature type="active site" evidence="6">
    <location>
        <position position="204"/>
    </location>
</feature>
<dbReference type="Gene3D" id="3.30.70.360">
    <property type="match status" value="1"/>
</dbReference>
<feature type="binding site" evidence="7">
    <location>
        <position position="300"/>
    </location>
    <ligand>
        <name>Zn(2+)</name>
        <dbReference type="ChEBI" id="CHEBI:29105"/>
        <label>2</label>
    </ligand>
</feature>
<keyword evidence="3 7" id="KW-0479">Metal-binding</keyword>
<proteinExistence type="inferred from homology"/>
<name>A0A9P7EBM9_9AGAM</name>
<dbReference type="InterPro" id="IPR002933">
    <property type="entry name" value="Peptidase_M20"/>
</dbReference>
<feature type="binding site" evidence="7">
    <location>
        <position position="202"/>
    </location>
    <ligand>
        <name>Zn(2+)</name>
        <dbReference type="ChEBI" id="CHEBI:29105"/>
        <label>2</label>
    </ligand>
</feature>
<dbReference type="PANTHER" id="PTHR45962">
    <property type="entry name" value="N-FATTY-ACYL-AMINO ACID SYNTHASE/HYDROLASE PM20D1"/>
    <property type="match status" value="1"/>
</dbReference>
<keyword evidence="11" id="KW-1185">Reference proteome</keyword>
<evidence type="ECO:0000256" key="3">
    <source>
        <dbReference type="ARBA" id="ARBA00022723"/>
    </source>
</evidence>
<dbReference type="GO" id="GO:0046872">
    <property type="term" value="F:metal ion binding"/>
    <property type="evidence" value="ECO:0007669"/>
    <property type="project" value="UniProtKB-KW"/>
</dbReference>
<evidence type="ECO:0000256" key="1">
    <source>
        <dbReference type="ARBA" id="ARBA00006247"/>
    </source>
</evidence>
<keyword evidence="8" id="KW-0472">Membrane</keyword>
<evidence type="ECO:0000313" key="10">
    <source>
        <dbReference type="EMBL" id="KAG1817051.1"/>
    </source>
</evidence>
<dbReference type="GeneID" id="64629518"/>
<dbReference type="Gene3D" id="3.40.630.10">
    <property type="entry name" value="Zn peptidases"/>
    <property type="match status" value="1"/>
</dbReference>
<dbReference type="GO" id="GO:0051603">
    <property type="term" value="P:proteolysis involved in protein catabolic process"/>
    <property type="evidence" value="ECO:0007669"/>
    <property type="project" value="TreeGrafter"/>
</dbReference>
<dbReference type="FunFam" id="3.40.630.10:FF:000027">
    <property type="entry name" value="N-fatty-acyl-amino acid synthase/hydrolase PM20D1"/>
    <property type="match status" value="1"/>
</dbReference>
<dbReference type="GO" id="GO:0004181">
    <property type="term" value="F:metallocarboxypeptidase activity"/>
    <property type="evidence" value="ECO:0007669"/>
    <property type="project" value="InterPro"/>
</dbReference>
<dbReference type="Proteomes" id="UP000807769">
    <property type="component" value="Unassembled WGS sequence"/>
</dbReference>
<evidence type="ECO:0000259" key="9">
    <source>
        <dbReference type="Pfam" id="PF07687"/>
    </source>
</evidence>
<protein>
    <recommendedName>
        <fullName evidence="9">Peptidase M20 dimerisation domain-containing protein</fullName>
    </recommendedName>
</protein>
<evidence type="ECO:0000256" key="2">
    <source>
        <dbReference type="ARBA" id="ARBA00022670"/>
    </source>
</evidence>
<dbReference type="AlphaFoldDB" id="A0A9P7EBM9"/>
<comment type="caution">
    <text evidence="10">The sequence shown here is derived from an EMBL/GenBank/DDBJ whole genome shotgun (WGS) entry which is preliminary data.</text>
</comment>
<feature type="binding site" evidence="7">
    <location>
        <position position="237"/>
    </location>
    <ligand>
        <name>Zn(2+)</name>
        <dbReference type="ChEBI" id="CHEBI:29105"/>
        <label>2</label>
    </ligand>
</feature>
<accession>A0A9P7EBM9</accession>
<reference evidence="10" key="1">
    <citation type="journal article" date="2020" name="New Phytol.">
        <title>Comparative genomics reveals dynamic genome evolution in host specialist ectomycorrhizal fungi.</title>
        <authorList>
            <person name="Lofgren L.A."/>
            <person name="Nguyen N.H."/>
            <person name="Vilgalys R."/>
            <person name="Ruytinx J."/>
            <person name="Liao H.L."/>
            <person name="Branco S."/>
            <person name="Kuo A."/>
            <person name="LaButti K."/>
            <person name="Lipzen A."/>
            <person name="Andreopoulos W."/>
            <person name="Pangilinan J."/>
            <person name="Riley R."/>
            <person name="Hundley H."/>
            <person name="Na H."/>
            <person name="Barry K."/>
            <person name="Grigoriev I.V."/>
            <person name="Stajich J.E."/>
            <person name="Kennedy P.G."/>
        </authorList>
    </citation>
    <scope>NUCLEOTIDE SEQUENCE</scope>
    <source>
        <strain evidence="10">MN1</strain>
    </source>
</reference>
<dbReference type="Pfam" id="PF01546">
    <property type="entry name" value="Peptidase_M20"/>
    <property type="match status" value="1"/>
</dbReference>
<dbReference type="SUPFAM" id="SSF55031">
    <property type="entry name" value="Bacterial exopeptidase dimerisation domain"/>
    <property type="match status" value="1"/>
</dbReference>
<evidence type="ECO:0000313" key="11">
    <source>
        <dbReference type="Proteomes" id="UP000807769"/>
    </source>
</evidence>
<keyword evidence="4" id="KW-0378">Hydrolase</keyword>
<dbReference type="OrthoDB" id="3064516at2759"/>
<dbReference type="PANTHER" id="PTHR45962:SF1">
    <property type="entry name" value="N-FATTY-ACYL-AMINO ACID SYNTHASE_HYDROLASE PM20D1"/>
    <property type="match status" value="1"/>
</dbReference>
<dbReference type="EMBL" id="JABBWG010000014">
    <property type="protein sequence ID" value="KAG1817051.1"/>
    <property type="molecule type" value="Genomic_DNA"/>
</dbReference>
<feature type="transmembrane region" description="Helical" evidence="8">
    <location>
        <begin position="53"/>
        <end position="70"/>
    </location>
</feature>
<keyword evidence="8" id="KW-0812">Transmembrane</keyword>
<evidence type="ECO:0000256" key="8">
    <source>
        <dbReference type="SAM" id="Phobius"/>
    </source>
</evidence>
<dbReference type="GO" id="GO:0000328">
    <property type="term" value="C:fungal-type vacuole lumen"/>
    <property type="evidence" value="ECO:0007669"/>
    <property type="project" value="TreeGrafter"/>
</dbReference>
<dbReference type="Pfam" id="PF07687">
    <property type="entry name" value="M20_dimer"/>
    <property type="match status" value="1"/>
</dbReference>
<dbReference type="CDD" id="cd05674">
    <property type="entry name" value="M20_yscS"/>
    <property type="match status" value="1"/>
</dbReference>
<dbReference type="InterPro" id="IPR001261">
    <property type="entry name" value="ArgE/DapE_CS"/>
</dbReference>
<comment type="similarity">
    <text evidence="1">Belongs to the peptidase M20A family.</text>
</comment>
<dbReference type="PROSITE" id="PS00758">
    <property type="entry name" value="ARGE_DAPE_CPG2_1"/>
    <property type="match status" value="1"/>
</dbReference>
<evidence type="ECO:0000256" key="6">
    <source>
        <dbReference type="PIRSR" id="PIRSR037217-1"/>
    </source>
</evidence>
<keyword evidence="8" id="KW-1133">Transmembrane helix</keyword>
<gene>
    <name evidence="10" type="ORF">BJ212DRAFT_1350494</name>
</gene>
<keyword evidence="2" id="KW-0645">Protease</keyword>
<evidence type="ECO:0000256" key="4">
    <source>
        <dbReference type="ARBA" id="ARBA00022801"/>
    </source>
</evidence>
<dbReference type="InterPro" id="IPR036264">
    <property type="entry name" value="Bact_exopeptidase_dim_dom"/>
</dbReference>
<evidence type="ECO:0000256" key="5">
    <source>
        <dbReference type="ARBA" id="ARBA00022833"/>
    </source>
</evidence>
<keyword evidence="5 7" id="KW-0862">Zinc</keyword>
<dbReference type="InterPro" id="IPR047177">
    <property type="entry name" value="Pept_M20A"/>
</dbReference>
<dbReference type="SUPFAM" id="SSF53187">
    <property type="entry name" value="Zn-dependent exopeptidases"/>
    <property type="match status" value="1"/>
</dbReference>
<feature type="domain" description="Peptidase M20 dimerisation" evidence="9">
    <location>
        <begin position="318"/>
        <end position="475"/>
    </location>
</feature>
<dbReference type="RefSeq" id="XP_041193470.1">
    <property type="nucleotide sequence ID" value="XM_041335501.1"/>
</dbReference>
<sequence>MGQTAQIEREPFADETAPSTVQNMRWRAKADPELVWHATQTYKRQRSAFRSKILDFACFLGLALFFHHFWPSLTTYAFPTHESQRLLAVADEMCPQVSAITPSSYASLVDTLDEEYGTKEFKLKAYESLGGAVRIPTVCYDDLGTPEEDPRWKVFDEFHTYIEQRFSKVHTALQRTKVATYALVYHWQGTDTSLKPLLLAAHMDVVPTNAATEADWINPPFSGYYDGEWIWGRGSCDDKSGVIGIMTAIETLLEQGFKPTRTVVLAYGIDEERGGPTGAAAIGEYLVKTYGEDSISMIVDEGGGYSDLSGTVFATPAVAEKGYLDVRVDVLTPGGHSSRPPRHTGIGILASVVTELEANPHVPKLARDRTYYQGLQCRAKYDAGFPSDMRKLVIESQTSDEKLHELETKLDDFDPAYSASAGTTQAIDIIYGGVKINALPEAVYAITNHRIADHSSVSELQDRFASIVAPVAAKYNMSLDAFGKQIGLEASTWGLVKVSEAFGSGLEPAPVTPTTGSGPYELLSGTVLSTLKTNLRTDDFPEFSVVSPGLSLGNTDTRHYWSLTRHIFRYGHRGAADGYNGAHTINEAIRAEGFLEQIRFFTRLILNADETDLLE</sequence>
<feature type="binding site" evidence="7">
    <location>
        <position position="237"/>
    </location>
    <ligand>
        <name>Zn(2+)</name>
        <dbReference type="ChEBI" id="CHEBI:29105"/>
        <label>1</label>
    </ligand>
</feature>
<dbReference type="InterPro" id="IPR017141">
    <property type="entry name" value="Pept_M20_carboxypep"/>
</dbReference>
<evidence type="ECO:0000256" key="7">
    <source>
        <dbReference type="PIRSR" id="PIRSR037217-2"/>
    </source>
</evidence>